<organism evidence="2 3">
    <name type="scientific">Caldovatus aquaticus</name>
    <dbReference type="NCBI Taxonomy" id="2865671"/>
    <lineage>
        <taxon>Bacteria</taxon>
        <taxon>Pseudomonadati</taxon>
        <taxon>Pseudomonadota</taxon>
        <taxon>Alphaproteobacteria</taxon>
        <taxon>Acetobacterales</taxon>
        <taxon>Roseomonadaceae</taxon>
        <taxon>Caldovatus</taxon>
    </lineage>
</organism>
<dbReference type="Gene3D" id="3.40.190.10">
    <property type="entry name" value="Periplasmic binding protein-like II"/>
    <property type="match status" value="1"/>
</dbReference>
<protein>
    <submittedName>
        <fullName evidence="2">Tripartite tricarboxylate transporter substrate binding protein</fullName>
    </submittedName>
</protein>
<reference evidence="2 3" key="1">
    <citation type="submission" date="2021-08" db="EMBL/GenBank/DDBJ databases">
        <title>Caldovatus sediminis gen. nov., sp. nov., a moderately thermophilic bacterium isolated from a hot spring.</title>
        <authorList>
            <person name="Hu C.-J."/>
            <person name="Li W.-J."/>
            <person name="Xian W.-D."/>
        </authorList>
    </citation>
    <scope>NUCLEOTIDE SEQUENCE [LARGE SCALE GENOMIC DNA]</scope>
    <source>
        <strain evidence="2 3">SYSU G05006</strain>
    </source>
</reference>
<comment type="caution">
    <text evidence="2">The sequence shown here is derived from an EMBL/GenBank/DDBJ whole genome shotgun (WGS) entry which is preliminary data.</text>
</comment>
<dbReference type="Gene3D" id="3.40.190.150">
    <property type="entry name" value="Bordetella uptake gene, domain 1"/>
    <property type="match status" value="1"/>
</dbReference>
<gene>
    <name evidence="2" type="ORF">K1J50_05775</name>
</gene>
<dbReference type="SUPFAM" id="SSF53850">
    <property type="entry name" value="Periplasmic binding protein-like II"/>
    <property type="match status" value="1"/>
</dbReference>
<dbReference type="CDD" id="cd07012">
    <property type="entry name" value="PBP2_Bug_TTT"/>
    <property type="match status" value="1"/>
</dbReference>
<dbReference type="InterPro" id="IPR005064">
    <property type="entry name" value="BUG"/>
</dbReference>
<accession>A0ABS7F049</accession>
<evidence type="ECO:0000256" key="1">
    <source>
        <dbReference type="ARBA" id="ARBA00006987"/>
    </source>
</evidence>
<name>A0ABS7F049_9PROT</name>
<dbReference type="InterPro" id="IPR006311">
    <property type="entry name" value="TAT_signal"/>
</dbReference>
<dbReference type="PIRSF" id="PIRSF017082">
    <property type="entry name" value="YflP"/>
    <property type="match status" value="1"/>
</dbReference>
<dbReference type="PANTHER" id="PTHR42928">
    <property type="entry name" value="TRICARBOXYLATE-BINDING PROTEIN"/>
    <property type="match status" value="1"/>
</dbReference>
<comment type="similarity">
    <text evidence="1">Belongs to the UPF0065 (bug) family.</text>
</comment>
<dbReference type="EMBL" id="JAHZUY010000008">
    <property type="protein sequence ID" value="MBW8268992.1"/>
    <property type="molecule type" value="Genomic_DNA"/>
</dbReference>
<dbReference type="Pfam" id="PF03401">
    <property type="entry name" value="TctC"/>
    <property type="match status" value="1"/>
</dbReference>
<dbReference type="Proteomes" id="UP001519924">
    <property type="component" value="Unassembled WGS sequence"/>
</dbReference>
<sequence>MIARRRVIATAGAAAAALPCAAPRDAAAQGSDDAAWPSRPIRIVVGFVAGGGTDLTTRTLAPHLQASLGQPIVVENRPGGGGSLATEAVVRAAPDGYTLLMGTISSLVINPAMQRLPFNVQTDLTPISLAVDVLNILVVPSDRPWRSVPELIAAAKARPGTLAYGSSGVGSAGHLGGALLDRLAGISTIHVPYRGGGQLITDILSGKVDFAIATAATTLPHIEAGKLRALAVPTARRSALVPDLPTIAEAAGLPDYELANWYALLGPRGLPRPIVERLNAAMGEALRDPAIVASLARHGLEPAPSTPEDLARHIREQTVKWAPVVREAGATPN</sequence>
<dbReference type="PROSITE" id="PS51318">
    <property type="entry name" value="TAT"/>
    <property type="match status" value="1"/>
</dbReference>
<keyword evidence="3" id="KW-1185">Reference proteome</keyword>
<dbReference type="PANTHER" id="PTHR42928:SF5">
    <property type="entry name" value="BLR1237 PROTEIN"/>
    <property type="match status" value="1"/>
</dbReference>
<evidence type="ECO:0000313" key="2">
    <source>
        <dbReference type="EMBL" id="MBW8268992.1"/>
    </source>
</evidence>
<proteinExistence type="inferred from homology"/>
<dbReference type="RefSeq" id="WP_220116615.1">
    <property type="nucleotide sequence ID" value="NZ_JAHZUY010000008.1"/>
</dbReference>
<evidence type="ECO:0000313" key="3">
    <source>
        <dbReference type="Proteomes" id="UP001519924"/>
    </source>
</evidence>
<dbReference type="InterPro" id="IPR042100">
    <property type="entry name" value="Bug_dom1"/>
</dbReference>